<dbReference type="Pfam" id="PF00364">
    <property type="entry name" value="Biotin_lipoyl"/>
    <property type="match status" value="2"/>
</dbReference>
<dbReference type="OrthoDB" id="537444at2759"/>
<keyword evidence="8" id="KW-0670">Pyruvate</keyword>
<dbReference type="Gene3D" id="3.30.559.10">
    <property type="entry name" value="Chloramphenicol acetyltransferase-like domain"/>
    <property type="match status" value="1"/>
</dbReference>
<feature type="domain" description="Lipoyl-binding" evidence="6">
    <location>
        <begin position="1"/>
        <end position="72"/>
    </location>
</feature>
<protein>
    <recommendedName>
        <fullName evidence="4">Dihydrolipoamide acetyltransferase component of pyruvate dehydrogenase complex</fullName>
        <ecNumber evidence="4">2.3.1.-</ecNumber>
    </recommendedName>
</protein>
<keyword evidence="4" id="KW-0012">Acyltransferase</keyword>
<comment type="similarity">
    <text evidence="1 4">Belongs to the 2-oxoacid dehydrogenase family.</text>
</comment>
<evidence type="ECO:0000259" key="7">
    <source>
        <dbReference type="PROSITE" id="PS51826"/>
    </source>
</evidence>
<feature type="compositionally biased region" description="Basic and acidic residues" evidence="5">
    <location>
        <begin position="89"/>
        <end position="102"/>
    </location>
</feature>
<sequence>MPALSPTMTQGNIAKWRKKEGDKIEVGDVICEIETDKATLEFECLEEGFLAKILVPEGSKDVPVGQPIAITVEDSDDIASVPAAVSGSEVKDNKQNITREDGAQESSSVDIKTSELPSHVVLDMPALSPTMNQGNIAKWRKKEGDKIEVGDVICEIETDKATLEFESLEEGFLAKILAPEGSKEVAVGQPIAITVEDPNDIEAVKTSVGGGVGVKEEKPIQRSTTKDIKTPTSFTRISPAAKLLITEHGLDASSIMPSGPRGTLLKGDVLSAIKSGKGSTRISEPEKKISPLSSPQPSASSSTSLGSKSDVQRTDAHEDLPNSQIRKVIATRLLESKQSIPHLYLSTDVILDPLLSFRKELKAKYDLKVSVNDIIIKAVAIALRNVPEANAYWDAAKGEIILSDSVDISIAVATEKGLMTPIIRNADQKSISSISLEVKDLAEKARAGKLKPNEFQGGTFSISNLGMFPVDHFCAIINPPQAGILAVGRGNQFVEPVVGNDGVEKPGVVTKMNITLSADHRVFDGKVGGNFFASLSSNFSDIRRLLL</sequence>
<reference evidence="8 9" key="1">
    <citation type="submission" date="2019-12" db="EMBL/GenBank/DDBJ databases">
        <authorList>
            <person name="Alioto T."/>
            <person name="Alioto T."/>
            <person name="Gomez Garrido J."/>
        </authorList>
    </citation>
    <scope>NUCLEOTIDE SEQUENCE [LARGE SCALE GENOMIC DNA]</scope>
</reference>
<name>A0A8S0U4P6_OLEEU</name>
<feature type="region of interest" description="Disordered" evidence="5">
    <location>
        <begin position="275"/>
        <end position="320"/>
    </location>
</feature>
<evidence type="ECO:0000256" key="3">
    <source>
        <dbReference type="ARBA" id="ARBA00022946"/>
    </source>
</evidence>
<keyword evidence="2 4" id="KW-0450">Lipoyl</keyword>
<feature type="domain" description="Peripheral subunit-binding (PSBD)" evidence="7">
    <location>
        <begin position="236"/>
        <end position="273"/>
    </location>
</feature>
<dbReference type="InterPro" id="IPR045257">
    <property type="entry name" value="E2/Pdx1"/>
</dbReference>
<dbReference type="Gene3D" id="2.40.50.100">
    <property type="match status" value="2"/>
</dbReference>
<dbReference type="InterPro" id="IPR000089">
    <property type="entry name" value="Biotin_lipoyl"/>
</dbReference>
<evidence type="ECO:0000256" key="2">
    <source>
        <dbReference type="ARBA" id="ARBA00022823"/>
    </source>
</evidence>
<feature type="region of interest" description="Disordered" evidence="5">
    <location>
        <begin position="85"/>
        <end position="110"/>
    </location>
</feature>
<evidence type="ECO:0000259" key="6">
    <source>
        <dbReference type="PROSITE" id="PS50968"/>
    </source>
</evidence>
<dbReference type="EMBL" id="CACTIH010007394">
    <property type="protein sequence ID" value="CAA3012277.1"/>
    <property type="molecule type" value="Genomic_DNA"/>
</dbReference>
<dbReference type="Proteomes" id="UP000594638">
    <property type="component" value="Unassembled WGS sequence"/>
</dbReference>
<dbReference type="InterPro" id="IPR004167">
    <property type="entry name" value="PSBD"/>
</dbReference>
<evidence type="ECO:0000256" key="4">
    <source>
        <dbReference type="RuleBase" id="RU003423"/>
    </source>
</evidence>
<dbReference type="GO" id="GO:0006086">
    <property type="term" value="P:pyruvate decarboxylation to acetyl-CoA"/>
    <property type="evidence" value="ECO:0007669"/>
    <property type="project" value="InterPro"/>
</dbReference>
<dbReference type="FunFam" id="2.40.50.100:FF:000010">
    <property type="entry name" value="Acetyltransferase component of pyruvate dehydrogenase complex"/>
    <property type="match status" value="2"/>
</dbReference>
<dbReference type="PROSITE" id="PS50968">
    <property type="entry name" value="BIOTINYL_LIPOYL"/>
    <property type="match status" value="2"/>
</dbReference>
<feature type="compositionally biased region" description="Basic and acidic residues" evidence="5">
    <location>
        <begin position="310"/>
        <end position="320"/>
    </location>
</feature>
<dbReference type="GO" id="GO:0005739">
    <property type="term" value="C:mitochondrion"/>
    <property type="evidence" value="ECO:0007669"/>
    <property type="project" value="TreeGrafter"/>
</dbReference>
<gene>
    <name evidence="8" type="ORF">OLEA9_A090879</name>
</gene>
<keyword evidence="4" id="KW-0808">Transferase</keyword>
<organism evidence="8 9">
    <name type="scientific">Olea europaea subsp. europaea</name>
    <dbReference type="NCBI Taxonomy" id="158383"/>
    <lineage>
        <taxon>Eukaryota</taxon>
        <taxon>Viridiplantae</taxon>
        <taxon>Streptophyta</taxon>
        <taxon>Embryophyta</taxon>
        <taxon>Tracheophyta</taxon>
        <taxon>Spermatophyta</taxon>
        <taxon>Magnoliopsida</taxon>
        <taxon>eudicotyledons</taxon>
        <taxon>Gunneridae</taxon>
        <taxon>Pentapetalae</taxon>
        <taxon>asterids</taxon>
        <taxon>lamiids</taxon>
        <taxon>Lamiales</taxon>
        <taxon>Oleaceae</taxon>
        <taxon>Oleeae</taxon>
        <taxon>Olea</taxon>
    </lineage>
</organism>
<evidence type="ECO:0000313" key="8">
    <source>
        <dbReference type="EMBL" id="CAA3012277.1"/>
    </source>
</evidence>
<dbReference type="Gene3D" id="4.10.320.10">
    <property type="entry name" value="E3-binding domain"/>
    <property type="match status" value="1"/>
</dbReference>
<accession>A0A8S0U4P6</accession>
<dbReference type="InterPro" id="IPR023213">
    <property type="entry name" value="CAT-like_dom_sf"/>
</dbReference>
<dbReference type="FunFam" id="3.30.559.10:FF:000003">
    <property type="entry name" value="Acetyltransferase component of pyruvate dehydrogenase complex"/>
    <property type="match status" value="1"/>
</dbReference>
<dbReference type="InterPro" id="IPR036625">
    <property type="entry name" value="E3-bd_dom_sf"/>
</dbReference>
<dbReference type="InterPro" id="IPR001078">
    <property type="entry name" value="2-oxoacid_DH_actylTfrase"/>
</dbReference>
<evidence type="ECO:0000313" key="9">
    <source>
        <dbReference type="Proteomes" id="UP000594638"/>
    </source>
</evidence>
<dbReference type="CDD" id="cd06849">
    <property type="entry name" value="lipoyl_domain"/>
    <property type="match status" value="2"/>
</dbReference>
<dbReference type="GO" id="GO:0016746">
    <property type="term" value="F:acyltransferase activity"/>
    <property type="evidence" value="ECO:0007669"/>
    <property type="project" value="UniProtKB-KW"/>
</dbReference>
<dbReference type="Pfam" id="PF00198">
    <property type="entry name" value="2-oxoacid_dh"/>
    <property type="match status" value="1"/>
</dbReference>
<evidence type="ECO:0000256" key="5">
    <source>
        <dbReference type="SAM" id="MobiDB-lite"/>
    </source>
</evidence>
<dbReference type="PANTHER" id="PTHR23151:SF90">
    <property type="entry name" value="DIHYDROLIPOYLLYSINE-RESIDUE ACETYLTRANSFERASE COMPONENT OF PYRUVATE DEHYDROGENASE COMPLEX, MITOCHONDRIAL-RELATED"/>
    <property type="match status" value="1"/>
</dbReference>
<evidence type="ECO:0000256" key="1">
    <source>
        <dbReference type="ARBA" id="ARBA00007317"/>
    </source>
</evidence>
<dbReference type="PROSITE" id="PS51826">
    <property type="entry name" value="PSBD"/>
    <property type="match status" value="1"/>
</dbReference>
<comment type="cofactor">
    <cofactor evidence="4">
        <name>(R)-lipoate</name>
        <dbReference type="ChEBI" id="CHEBI:83088"/>
    </cofactor>
</comment>
<keyword evidence="3" id="KW-0809">Transit peptide</keyword>
<dbReference type="PROSITE" id="PS00189">
    <property type="entry name" value="LIPOYL"/>
    <property type="match status" value="2"/>
</dbReference>
<dbReference type="EC" id="2.3.1.-" evidence="4"/>
<dbReference type="Pfam" id="PF02817">
    <property type="entry name" value="E3_binding"/>
    <property type="match status" value="1"/>
</dbReference>
<dbReference type="InterPro" id="IPR011053">
    <property type="entry name" value="Single_hybrid_motif"/>
</dbReference>
<feature type="domain" description="Lipoyl-binding" evidence="6">
    <location>
        <begin position="119"/>
        <end position="195"/>
    </location>
</feature>
<dbReference type="InterPro" id="IPR003016">
    <property type="entry name" value="2-oxoA_DH_lipoyl-BS"/>
</dbReference>
<proteinExistence type="inferred from homology"/>
<dbReference type="SUPFAM" id="SSF51230">
    <property type="entry name" value="Single hybrid motif"/>
    <property type="match status" value="2"/>
</dbReference>
<dbReference type="GO" id="GO:0045254">
    <property type="term" value="C:pyruvate dehydrogenase complex"/>
    <property type="evidence" value="ECO:0007669"/>
    <property type="project" value="InterPro"/>
</dbReference>
<feature type="compositionally biased region" description="Low complexity" evidence="5">
    <location>
        <begin position="290"/>
        <end position="309"/>
    </location>
</feature>
<comment type="caution">
    <text evidence="8">The sequence shown here is derived from an EMBL/GenBank/DDBJ whole genome shotgun (WGS) entry which is preliminary data.</text>
</comment>
<keyword evidence="9" id="KW-1185">Reference proteome</keyword>
<dbReference type="SUPFAM" id="SSF47005">
    <property type="entry name" value="Peripheral subunit-binding domain of 2-oxo acid dehydrogenase complex"/>
    <property type="match status" value="1"/>
</dbReference>
<dbReference type="AlphaFoldDB" id="A0A8S0U4P6"/>
<dbReference type="SUPFAM" id="SSF52777">
    <property type="entry name" value="CoA-dependent acyltransferases"/>
    <property type="match status" value="1"/>
</dbReference>
<dbReference type="PANTHER" id="PTHR23151">
    <property type="entry name" value="DIHYDROLIPOAMIDE ACETYL/SUCCINYL-TRANSFERASE-RELATED"/>
    <property type="match status" value="1"/>
</dbReference>
<dbReference type="Gramene" id="OE9A090879T5">
    <property type="protein sequence ID" value="OE9A090879C5"/>
    <property type="gene ID" value="OE9A090879"/>
</dbReference>